<evidence type="ECO:0000256" key="4">
    <source>
        <dbReference type="ARBA" id="ARBA00022801"/>
    </source>
</evidence>
<dbReference type="EMBL" id="NFJD01000004">
    <property type="protein sequence ID" value="OUO56168.1"/>
    <property type="molecule type" value="Genomic_DNA"/>
</dbReference>
<dbReference type="PANTHER" id="PTHR42994:SF1">
    <property type="entry name" value="PEPTIDASE T"/>
    <property type="match status" value="1"/>
</dbReference>
<keyword evidence="9" id="KW-1185">Reference proteome</keyword>
<dbReference type="Gene3D" id="3.40.630.10">
    <property type="entry name" value="Zn peptidases"/>
    <property type="match status" value="1"/>
</dbReference>
<dbReference type="PANTHER" id="PTHR42994">
    <property type="entry name" value="PEPTIDASE T"/>
    <property type="match status" value="1"/>
</dbReference>
<keyword evidence="6" id="KW-0482">Metalloprotease</keyword>
<dbReference type="SUPFAM" id="SSF55031">
    <property type="entry name" value="Bacterial exopeptidase dimerisation domain"/>
    <property type="match status" value="1"/>
</dbReference>
<comment type="caution">
    <text evidence="8">The sequence shown here is derived from an EMBL/GenBank/DDBJ whole genome shotgun (WGS) entry which is preliminary data.</text>
</comment>
<dbReference type="PROSITE" id="PS00758">
    <property type="entry name" value="ARGE_DAPE_CPG2_1"/>
    <property type="match status" value="1"/>
</dbReference>
<dbReference type="RefSeq" id="WP_087288977.1">
    <property type="nucleotide sequence ID" value="NZ_NFJD01000004.1"/>
</dbReference>
<evidence type="ECO:0000313" key="9">
    <source>
        <dbReference type="Proteomes" id="UP000196368"/>
    </source>
</evidence>
<sequence>MKKLLAWPLVAALFLSGATAFAQGMIADKYRAEMLPRFVSYVQIDSMSDNRAEWMTPGQEKMAQFLYDEIKAFGFPTYFSKDKYIYVNIPSNLKTRKAPKLGLSAHYDTTPDIIGNGVKPQVIKNYDGNPIVLKNNHVINFKSDPYLKNMIGKTIVTSDGTTNLGADDKAGLTIIVTLLQTLAENPKMPHGPIDIVLTPNEDVGRSAERLELEYYHPDYAYDFDGGVNGEVVIANFSADRVVVTAQGVNGHQSYAADNGYLNSVKPIADLIAVAVPTKFLPNHSRGDQGYLEPHHIEYDPVKNTHMVDCRLRYFDPEEGKRYLQGIQHTADSLQQVLGTKITVEITKQYENVAYGVKPEALGLLTAAMKEAGVTPKTQKERAGTTSAMIMAKHGFGGYTVFTGQNNPHAFTEWLSEEDMFKAYKVALNLVKQVAQMNATK</sequence>
<feature type="signal peptide" evidence="7">
    <location>
        <begin position="1"/>
        <end position="22"/>
    </location>
</feature>
<keyword evidence="5" id="KW-0862">Zinc</keyword>
<dbReference type="OrthoDB" id="9804934at2"/>
<protein>
    <recommendedName>
        <fullName evidence="10">Peptidase T</fullName>
    </recommendedName>
</protein>
<evidence type="ECO:0000256" key="1">
    <source>
        <dbReference type="ARBA" id="ARBA00001947"/>
    </source>
</evidence>
<gene>
    <name evidence="8" type="ORF">B5F75_06000</name>
</gene>
<keyword evidence="3" id="KW-0479">Metal-binding</keyword>
<evidence type="ECO:0000256" key="6">
    <source>
        <dbReference type="ARBA" id="ARBA00023049"/>
    </source>
</evidence>
<evidence type="ECO:0000256" key="7">
    <source>
        <dbReference type="SAM" id="SignalP"/>
    </source>
</evidence>
<dbReference type="AlphaFoldDB" id="A0A1Y4DGW2"/>
<reference evidence="9" key="1">
    <citation type="submission" date="2017-04" db="EMBL/GenBank/DDBJ databases">
        <title>Function of individual gut microbiota members based on whole genome sequencing of pure cultures obtained from chicken caecum.</title>
        <authorList>
            <person name="Medvecky M."/>
            <person name="Cejkova D."/>
            <person name="Polansky O."/>
            <person name="Karasova D."/>
            <person name="Kubasova T."/>
            <person name="Cizek A."/>
            <person name="Rychlik I."/>
        </authorList>
    </citation>
    <scope>NUCLEOTIDE SEQUENCE [LARGE SCALE GENOMIC DNA]</scope>
    <source>
        <strain evidence="9">An273</strain>
    </source>
</reference>
<dbReference type="GO" id="GO:0046872">
    <property type="term" value="F:metal ion binding"/>
    <property type="evidence" value="ECO:0007669"/>
    <property type="project" value="UniProtKB-KW"/>
</dbReference>
<keyword evidence="4" id="KW-0378">Hydrolase</keyword>
<dbReference type="Gene3D" id="3.30.70.360">
    <property type="match status" value="1"/>
</dbReference>
<evidence type="ECO:0000256" key="3">
    <source>
        <dbReference type="ARBA" id="ARBA00022723"/>
    </source>
</evidence>
<evidence type="ECO:0000256" key="2">
    <source>
        <dbReference type="ARBA" id="ARBA00022670"/>
    </source>
</evidence>
<dbReference type="InterPro" id="IPR001261">
    <property type="entry name" value="ArgE/DapE_CS"/>
</dbReference>
<proteinExistence type="predicted"/>
<evidence type="ECO:0008006" key="10">
    <source>
        <dbReference type="Google" id="ProtNLM"/>
    </source>
</evidence>
<dbReference type="SUPFAM" id="SSF53187">
    <property type="entry name" value="Zn-dependent exopeptidases"/>
    <property type="match status" value="1"/>
</dbReference>
<dbReference type="InterPro" id="IPR002933">
    <property type="entry name" value="Peptidase_M20"/>
</dbReference>
<evidence type="ECO:0000256" key="5">
    <source>
        <dbReference type="ARBA" id="ARBA00022833"/>
    </source>
</evidence>
<keyword evidence="2" id="KW-0645">Protease</keyword>
<keyword evidence="7" id="KW-0732">Signal</keyword>
<accession>A0A1Y4DGW2</accession>
<dbReference type="GO" id="GO:0008237">
    <property type="term" value="F:metallopeptidase activity"/>
    <property type="evidence" value="ECO:0007669"/>
    <property type="project" value="UniProtKB-KW"/>
</dbReference>
<comment type="cofactor">
    <cofactor evidence="1">
        <name>Zn(2+)</name>
        <dbReference type="ChEBI" id="CHEBI:29105"/>
    </cofactor>
</comment>
<dbReference type="Proteomes" id="UP000196368">
    <property type="component" value="Unassembled WGS sequence"/>
</dbReference>
<dbReference type="InterPro" id="IPR036264">
    <property type="entry name" value="Bact_exopeptidase_dim_dom"/>
</dbReference>
<dbReference type="NCBIfam" id="NF003976">
    <property type="entry name" value="PRK05469.1"/>
    <property type="match status" value="1"/>
</dbReference>
<feature type="chain" id="PRO_5013186884" description="Peptidase T" evidence="7">
    <location>
        <begin position="23"/>
        <end position="440"/>
    </location>
</feature>
<organism evidence="8 9">
    <name type="scientific">Candidatus Avelusimicrobium gallicola</name>
    <dbReference type="NCBI Taxonomy" id="2562704"/>
    <lineage>
        <taxon>Bacteria</taxon>
        <taxon>Pseudomonadati</taxon>
        <taxon>Elusimicrobiota</taxon>
        <taxon>Elusimicrobia</taxon>
        <taxon>Elusimicrobiales</taxon>
        <taxon>Elusimicrobiaceae</taxon>
        <taxon>Candidatus Avelusimicrobium</taxon>
    </lineage>
</organism>
<dbReference type="GO" id="GO:0006508">
    <property type="term" value="P:proteolysis"/>
    <property type="evidence" value="ECO:0007669"/>
    <property type="project" value="UniProtKB-KW"/>
</dbReference>
<evidence type="ECO:0000313" key="8">
    <source>
        <dbReference type="EMBL" id="OUO56168.1"/>
    </source>
</evidence>
<dbReference type="Pfam" id="PF01546">
    <property type="entry name" value="Peptidase_M20"/>
    <property type="match status" value="1"/>
</dbReference>
<name>A0A1Y4DGW2_9BACT</name>